<comment type="caution">
    <text evidence="3">The sequence shown here is derived from an EMBL/GenBank/DDBJ whole genome shotgun (WGS) entry which is preliminary data.</text>
</comment>
<name>A0A927L2B7_9ACTN</name>
<dbReference type="EMBL" id="JACYXT010000004">
    <property type="protein sequence ID" value="MBD9724330.1"/>
    <property type="molecule type" value="Genomic_DNA"/>
</dbReference>
<feature type="domain" description="IstB-like ATP-binding" evidence="2">
    <location>
        <begin position="2"/>
        <end position="51"/>
    </location>
</feature>
<dbReference type="Proteomes" id="UP000661025">
    <property type="component" value="Unassembled WGS sequence"/>
</dbReference>
<feature type="compositionally biased region" description="Basic residues" evidence="1">
    <location>
        <begin position="71"/>
        <end position="84"/>
    </location>
</feature>
<dbReference type="InterPro" id="IPR002611">
    <property type="entry name" value="IstB_ATP-bd"/>
</dbReference>
<evidence type="ECO:0000313" key="3">
    <source>
        <dbReference type="EMBL" id="MBD9724330.1"/>
    </source>
</evidence>
<evidence type="ECO:0000313" key="4">
    <source>
        <dbReference type="Proteomes" id="UP000661025"/>
    </source>
</evidence>
<reference evidence="3" key="1">
    <citation type="submission" date="2020-09" db="EMBL/GenBank/DDBJ databases">
        <title>Streptomyces canutascabiei sp. nov., which causes potato common scab and is distributed across the world.</title>
        <authorList>
            <person name="Nguyen H.P."/>
            <person name="Weisberg A.J."/>
            <person name="Chang J.H."/>
            <person name="Clarke C.R."/>
        </authorList>
    </citation>
    <scope>NUCLEOTIDE SEQUENCE</scope>
    <source>
        <strain evidence="3">ID-01-6.2a</strain>
    </source>
</reference>
<dbReference type="Gene3D" id="3.40.50.300">
    <property type="entry name" value="P-loop containing nucleotide triphosphate hydrolases"/>
    <property type="match status" value="1"/>
</dbReference>
<evidence type="ECO:0000256" key="1">
    <source>
        <dbReference type="SAM" id="MobiDB-lite"/>
    </source>
</evidence>
<feature type="region of interest" description="Disordered" evidence="1">
    <location>
        <begin position="71"/>
        <end position="100"/>
    </location>
</feature>
<proteinExistence type="predicted"/>
<keyword evidence="3" id="KW-0547">Nucleotide-binding</keyword>
<gene>
    <name evidence="3" type="ORF">IHE70_14080</name>
</gene>
<keyword evidence="3" id="KW-0067">ATP-binding</keyword>
<accession>A0A927L2B7</accession>
<sequence length="100" mass="11261">MAGFRVRHTLATKLVNELVEAADEKVLAKTIARYGRVDLLCIDELGYTELDGGRGTFPDPRLCAAIGRPPHLRREHHRDRHRVLPTRQPRATRAQKAAAD</sequence>
<dbReference type="AlphaFoldDB" id="A0A927L2B7"/>
<organism evidence="3 4">
    <name type="scientific">Streptomyces caniscabiei</name>
    <dbReference type="NCBI Taxonomy" id="2746961"/>
    <lineage>
        <taxon>Bacteria</taxon>
        <taxon>Bacillati</taxon>
        <taxon>Actinomycetota</taxon>
        <taxon>Actinomycetes</taxon>
        <taxon>Kitasatosporales</taxon>
        <taxon>Streptomycetaceae</taxon>
        <taxon>Streptomyces</taxon>
    </lineage>
</organism>
<evidence type="ECO:0000259" key="2">
    <source>
        <dbReference type="Pfam" id="PF01695"/>
    </source>
</evidence>
<dbReference type="Pfam" id="PF01695">
    <property type="entry name" value="IstB_IS21"/>
    <property type="match status" value="1"/>
</dbReference>
<protein>
    <submittedName>
        <fullName evidence="3">ATP-binding protein</fullName>
    </submittedName>
</protein>
<dbReference type="InterPro" id="IPR027417">
    <property type="entry name" value="P-loop_NTPase"/>
</dbReference>
<dbReference type="GO" id="GO:0005524">
    <property type="term" value="F:ATP binding"/>
    <property type="evidence" value="ECO:0007669"/>
    <property type="project" value="UniProtKB-KW"/>
</dbReference>